<feature type="transmembrane region" description="Helical" evidence="1">
    <location>
        <begin position="100"/>
        <end position="120"/>
    </location>
</feature>
<dbReference type="OrthoDB" id="9808018at2"/>
<name>A0A4P9A2H9_9BACT</name>
<dbReference type="KEGG" id="nft:FBF37_00590"/>
<evidence type="ECO:0000313" key="3">
    <source>
        <dbReference type="Proteomes" id="UP000310639"/>
    </source>
</evidence>
<accession>A0A4P9A2H9</accession>
<feature type="transmembrane region" description="Helical" evidence="1">
    <location>
        <begin position="5"/>
        <end position="23"/>
    </location>
</feature>
<keyword evidence="3" id="KW-1185">Reference proteome</keyword>
<sequence>MKQKIAITIGCVATLTVLLIINMTTPSGIGPFGVLLFLFSLYVALTSALYILLRFLFSMVHVSKSRDGSKSRQDIKLYYFSSVLALAPVILLGVQSIGGIKLFDACLVAIFEVIACLYVYKRF</sequence>
<keyword evidence="1" id="KW-0812">Transmembrane</keyword>
<protein>
    <recommendedName>
        <fullName evidence="4">DUF2178 domain-containing protein</fullName>
    </recommendedName>
</protein>
<evidence type="ECO:0000256" key="1">
    <source>
        <dbReference type="SAM" id="Phobius"/>
    </source>
</evidence>
<dbReference type="RefSeq" id="WP_138078480.1">
    <property type="nucleotide sequence ID" value="NZ_CP040004.1"/>
</dbReference>
<proteinExistence type="predicted"/>
<gene>
    <name evidence="2" type="ORF">FBF37_00590</name>
</gene>
<dbReference type="EMBL" id="CP040004">
    <property type="protein sequence ID" value="QCT41978.1"/>
    <property type="molecule type" value="Genomic_DNA"/>
</dbReference>
<evidence type="ECO:0000313" key="2">
    <source>
        <dbReference type="EMBL" id="QCT41978.1"/>
    </source>
</evidence>
<feature type="transmembrane region" description="Helical" evidence="1">
    <location>
        <begin position="29"/>
        <end position="57"/>
    </location>
</feature>
<dbReference type="Proteomes" id="UP000310639">
    <property type="component" value="Chromosome"/>
</dbReference>
<reference evidence="2 3" key="1">
    <citation type="submission" date="2019-04" db="EMBL/GenBank/DDBJ databases">
        <title>Saccharibacteria TM7 genomes.</title>
        <authorList>
            <person name="Bor B."/>
            <person name="He X."/>
            <person name="Chen T."/>
            <person name="Dewhirst F.E."/>
        </authorList>
    </citation>
    <scope>NUCLEOTIDE SEQUENCE [LARGE SCALE GENOMIC DNA]</scope>
    <source>
        <strain evidence="2 3">BB001</strain>
    </source>
</reference>
<feature type="transmembrane region" description="Helical" evidence="1">
    <location>
        <begin position="77"/>
        <end position="94"/>
    </location>
</feature>
<keyword evidence="1" id="KW-0472">Membrane</keyword>
<evidence type="ECO:0008006" key="4">
    <source>
        <dbReference type="Google" id="ProtNLM"/>
    </source>
</evidence>
<organism evidence="2 3">
    <name type="scientific">Candidatus Nanosynbacter featherlites</name>
    <dbReference type="NCBI Taxonomy" id="2572088"/>
    <lineage>
        <taxon>Bacteria</taxon>
        <taxon>Candidatus Saccharimonadota</taxon>
        <taxon>Candidatus Saccharimonadia</taxon>
        <taxon>Candidatus Nanosynbacterales</taxon>
        <taxon>Candidatus Nanosynbacteraceae</taxon>
        <taxon>Candidatus Nanosynbacter</taxon>
    </lineage>
</organism>
<keyword evidence="1" id="KW-1133">Transmembrane helix</keyword>
<dbReference type="AlphaFoldDB" id="A0A4P9A2H9"/>